<keyword evidence="2" id="KW-1185">Reference proteome</keyword>
<sequence>MSTPSAILVSPHLDDAAFSAASRAMTPGTQVVTVYAGDPPPHIGLTDYDRFTRAESSTARHAERLAEDEAGMALLGCDVVRLDELDQQYRGGPPDHDRLVERLRGYCDGVGEIWAPAALGSAVDHASVRDAAIVAATQDADVYLYADIPRAVTFGWPTWVTGRPEPQYVDVEWWLERELEACGLDPSRLTRHAVALTDAQRDRKQRAVACYRTQLPALCLSTDGPNRWDAFLDFEVAWRYRR</sequence>
<dbReference type="Proteomes" id="UP001595816">
    <property type="component" value="Unassembled WGS sequence"/>
</dbReference>
<dbReference type="InterPro" id="IPR024078">
    <property type="entry name" value="LmbE-like_dom_sf"/>
</dbReference>
<proteinExistence type="predicted"/>
<gene>
    <name evidence="1" type="ORF">ACFOZ4_14355</name>
</gene>
<reference evidence="2" key="1">
    <citation type="journal article" date="2019" name="Int. J. Syst. Evol. Microbiol.">
        <title>The Global Catalogue of Microorganisms (GCM) 10K type strain sequencing project: providing services to taxonomists for standard genome sequencing and annotation.</title>
        <authorList>
            <consortium name="The Broad Institute Genomics Platform"/>
            <consortium name="The Broad Institute Genome Sequencing Center for Infectious Disease"/>
            <person name="Wu L."/>
            <person name="Ma J."/>
        </authorList>
    </citation>
    <scope>NUCLEOTIDE SEQUENCE [LARGE SCALE GENOMIC DNA]</scope>
    <source>
        <strain evidence="2">CGMCC 4.7289</strain>
    </source>
</reference>
<accession>A0ABV8LN99</accession>
<comment type="caution">
    <text evidence="1">The sequence shown here is derived from an EMBL/GenBank/DDBJ whole genome shotgun (WGS) entry which is preliminary data.</text>
</comment>
<protein>
    <submittedName>
        <fullName evidence="1">PIG-L family deacetylase</fullName>
    </submittedName>
</protein>
<organism evidence="1 2">
    <name type="scientific">Hamadaea flava</name>
    <dbReference type="NCBI Taxonomy" id="1742688"/>
    <lineage>
        <taxon>Bacteria</taxon>
        <taxon>Bacillati</taxon>
        <taxon>Actinomycetota</taxon>
        <taxon>Actinomycetes</taxon>
        <taxon>Micromonosporales</taxon>
        <taxon>Micromonosporaceae</taxon>
        <taxon>Hamadaea</taxon>
    </lineage>
</organism>
<dbReference type="Gene3D" id="3.40.50.10320">
    <property type="entry name" value="LmbE-like"/>
    <property type="match status" value="1"/>
</dbReference>
<dbReference type="SUPFAM" id="SSF102588">
    <property type="entry name" value="LmbE-like"/>
    <property type="match status" value="1"/>
</dbReference>
<evidence type="ECO:0000313" key="2">
    <source>
        <dbReference type="Proteomes" id="UP001595816"/>
    </source>
</evidence>
<evidence type="ECO:0000313" key="1">
    <source>
        <dbReference type="EMBL" id="MFC4131787.1"/>
    </source>
</evidence>
<dbReference type="EMBL" id="JBHSAY010000008">
    <property type="protein sequence ID" value="MFC4131787.1"/>
    <property type="molecule type" value="Genomic_DNA"/>
</dbReference>
<dbReference type="RefSeq" id="WP_253763342.1">
    <property type="nucleotide sequence ID" value="NZ_JAMZDZ010000001.1"/>
</dbReference>
<name>A0ABV8LN99_9ACTN</name>